<feature type="compositionally biased region" description="Gly residues" evidence="1">
    <location>
        <begin position="464"/>
        <end position="473"/>
    </location>
</feature>
<feature type="region of interest" description="Disordered" evidence="1">
    <location>
        <begin position="360"/>
        <end position="410"/>
    </location>
</feature>
<evidence type="ECO:0000256" key="1">
    <source>
        <dbReference type="SAM" id="MobiDB-lite"/>
    </source>
</evidence>
<organism evidence="2 3">
    <name type="scientific">Calocera cornea HHB12733</name>
    <dbReference type="NCBI Taxonomy" id="1353952"/>
    <lineage>
        <taxon>Eukaryota</taxon>
        <taxon>Fungi</taxon>
        <taxon>Dikarya</taxon>
        <taxon>Basidiomycota</taxon>
        <taxon>Agaricomycotina</taxon>
        <taxon>Dacrymycetes</taxon>
        <taxon>Dacrymycetales</taxon>
        <taxon>Dacrymycetaceae</taxon>
        <taxon>Calocera</taxon>
    </lineage>
</organism>
<accession>A0A165JUD7</accession>
<feature type="compositionally biased region" description="Basic and acidic residues" evidence="1">
    <location>
        <begin position="505"/>
        <end position="520"/>
    </location>
</feature>
<dbReference type="Proteomes" id="UP000076842">
    <property type="component" value="Unassembled WGS sequence"/>
</dbReference>
<feature type="compositionally biased region" description="Polar residues" evidence="1">
    <location>
        <begin position="576"/>
        <end position="597"/>
    </location>
</feature>
<feature type="region of interest" description="Disordered" evidence="1">
    <location>
        <begin position="1"/>
        <end position="23"/>
    </location>
</feature>
<feature type="region of interest" description="Disordered" evidence="1">
    <location>
        <begin position="458"/>
        <end position="484"/>
    </location>
</feature>
<feature type="region of interest" description="Disordered" evidence="1">
    <location>
        <begin position="503"/>
        <end position="609"/>
    </location>
</feature>
<reference evidence="2 3" key="1">
    <citation type="journal article" date="2016" name="Mol. Biol. Evol.">
        <title>Comparative Genomics of Early-Diverging Mushroom-Forming Fungi Provides Insights into the Origins of Lignocellulose Decay Capabilities.</title>
        <authorList>
            <person name="Nagy L.G."/>
            <person name="Riley R."/>
            <person name="Tritt A."/>
            <person name="Adam C."/>
            <person name="Daum C."/>
            <person name="Floudas D."/>
            <person name="Sun H."/>
            <person name="Yadav J.S."/>
            <person name="Pangilinan J."/>
            <person name="Larsson K.H."/>
            <person name="Matsuura K."/>
            <person name="Barry K."/>
            <person name="Labutti K."/>
            <person name="Kuo R."/>
            <person name="Ohm R.A."/>
            <person name="Bhattacharya S.S."/>
            <person name="Shirouzu T."/>
            <person name="Yoshinaga Y."/>
            <person name="Martin F.M."/>
            <person name="Grigoriev I.V."/>
            <person name="Hibbett D.S."/>
        </authorList>
    </citation>
    <scope>NUCLEOTIDE SEQUENCE [LARGE SCALE GENOMIC DNA]</scope>
    <source>
        <strain evidence="2 3">HHB12733</strain>
    </source>
</reference>
<gene>
    <name evidence="2" type="ORF">CALCODRAFT_490060</name>
</gene>
<feature type="compositionally biased region" description="Gly residues" evidence="1">
    <location>
        <begin position="360"/>
        <end position="371"/>
    </location>
</feature>
<feature type="compositionally biased region" description="Low complexity" evidence="1">
    <location>
        <begin position="554"/>
        <end position="567"/>
    </location>
</feature>
<sequence>MQPFQSHPPRHLPQHPTQPGRAPLSLSITGETVYYAIGAYSPFTGQVTSPYNRGGRRKLPLLLDDERIADVLFSLPPTSAVEAYASDAPLPLRDEHGVNLTLGILPSGNYAVLLPSPVLPHQLLSFPRTLPAPHLAHEFLSLSPAQYGSKERLMAALKRTKERKSAHVGTAGAGHGSGARLARFEHSRVFYRMYIRPSSSTGVDAYNRSAPAPTLLVLQFNLWRVLTVQKDAASVLLDCAWGIVNARTGELEHVQYVKCNPALNQPGQEWAGYKHGDPTPVPSPAEENTATLLRSYISALPAPLVILTHDSLELSRALAHLGLEDLFPQAGMHVEREERRKYAPAGQGVGREGEAWDGLGGLVWSGGGTPGSGDQLAQREMQGRRSWTTRERSPVRAPAQGRYTSAPPGWDYSAEHIAPRSRYGGATWDGAPPGWDAPAVREPARAWNGAGRYSPPGWHSPAGGWPGAAGPGRGRYSSVTPEWHSPADQQWIPAASWQDKHRRFHPDNVDSRHDYRREHYSGGTLYRPTRRELEDGEMDDYPADPQAPSRRRASPSSAHPSSSTSQSGTPLFRPDTPSSGASSPPHQATCASPSSIKQEPAENSVPNERGVYLLDTERLYAAIRRMWTTTVPLHQVASGLGVADVDEGLCAGNELYMIWEAAKLMMAGPNVFEAKDLIEQARVKEEDMVKSEAAPALIQQEQPAYVGIFGAPSALPASEYRVPGAGGPVKDVYDEALADEDEWC</sequence>
<proteinExistence type="predicted"/>
<dbReference type="AlphaFoldDB" id="A0A165JUD7"/>
<protein>
    <submittedName>
        <fullName evidence="2">Uncharacterized protein</fullName>
    </submittedName>
</protein>
<dbReference type="EMBL" id="KV423917">
    <property type="protein sequence ID" value="KZT62284.1"/>
    <property type="molecule type" value="Genomic_DNA"/>
</dbReference>
<dbReference type="InParanoid" id="A0A165JUD7"/>
<keyword evidence="3" id="KW-1185">Reference proteome</keyword>
<evidence type="ECO:0000313" key="2">
    <source>
        <dbReference type="EMBL" id="KZT62284.1"/>
    </source>
</evidence>
<evidence type="ECO:0000313" key="3">
    <source>
        <dbReference type="Proteomes" id="UP000076842"/>
    </source>
</evidence>
<dbReference type="OrthoDB" id="3235609at2759"/>
<name>A0A165JUD7_9BASI</name>